<dbReference type="STRING" id="4555.A0A368PU49"/>
<dbReference type="AlphaFoldDB" id="A0A368PU49"/>
<gene>
    <name evidence="1" type="ORF">SETIT_2G017600v2</name>
</gene>
<evidence type="ECO:0008006" key="2">
    <source>
        <dbReference type="Google" id="ProtNLM"/>
    </source>
</evidence>
<dbReference type="PANTHER" id="PTHR47215">
    <property type="match status" value="1"/>
</dbReference>
<dbReference type="OrthoDB" id="689490at2759"/>
<dbReference type="EMBL" id="CM003529">
    <property type="protein sequence ID" value="RCV09316.1"/>
    <property type="molecule type" value="Genomic_DNA"/>
</dbReference>
<accession>A0A368PU49</accession>
<reference evidence="1" key="1">
    <citation type="journal article" date="2012" name="Nat. Biotechnol.">
        <title>Reference genome sequence of the model plant Setaria.</title>
        <authorList>
            <person name="Bennetzen J.L."/>
            <person name="Schmutz J."/>
            <person name="Wang H."/>
            <person name="Percifield R."/>
            <person name="Hawkins J."/>
            <person name="Pontaroli A.C."/>
            <person name="Estep M."/>
            <person name="Feng L."/>
            <person name="Vaughn J.N."/>
            <person name="Grimwood J."/>
            <person name="Jenkins J."/>
            <person name="Barry K."/>
            <person name="Lindquist E."/>
            <person name="Hellsten U."/>
            <person name="Deshpande S."/>
            <person name="Wang X."/>
            <person name="Wu X."/>
            <person name="Mitros T."/>
            <person name="Triplett J."/>
            <person name="Yang X."/>
            <person name="Ye C.Y."/>
            <person name="Mauro-Herrera M."/>
            <person name="Wang L."/>
            <person name="Li P."/>
            <person name="Sharma M."/>
            <person name="Sharma R."/>
            <person name="Ronald P.C."/>
            <person name="Panaud O."/>
            <person name="Kellogg E.A."/>
            <person name="Brutnell T.P."/>
            <person name="Doust A.N."/>
            <person name="Tuskan G.A."/>
            <person name="Rokhsar D."/>
            <person name="Devos K.M."/>
        </authorList>
    </citation>
    <scope>NUCLEOTIDE SEQUENCE [LARGE SCALE GENOMIC DNA]</scope>
    <source>
        <strain evidence="1">Yugu1</strain>
    </source>
</reference>
<name>A0A368PU49_SETIT</name>
<sequence length="219" mass="23209">MSSASAAVSALLPRSRRLHHRSPAASATSPCTLPFRRRRRRLTTAYAVLSRDDWAAVPVSAIGPANADNSIFKVTLDLSDAPELASSYTTPGQLVQASVPSSGLRPAYMEISSAPGAQQLDLLARSVPGTTTERLCTLGVRDHVELGAITGQGLPVQSIKEAETVLYLAVAEGLSPIRALIKSGLTNNVSLYYGARNQEAVPLQVGEFPLCDVCKSCIH</sequence>
<evidence type="ECO:0000313" key="1">
    <source>
        <dbReference type="EMBL" id="RCV09316.1"/>
    </source>
</evidence>
<organism evidence="1">
    <name type="scientific">Setaria italica</name>
    <name type="common">Foxtail millet</name>
    <name type="synonym">Panicum italicum</name>
    <dbReference type="NCBI Taxonomy" id="4555"/>
    <lineage>
        <taxon>Eukaryota</taxon>
        <taxon>Viridiplantae</taxon>
        <taxon>Streptophyta</taxon>
        <taxon>Embryophyta</taxon>
        <taxon>Tracheophyta</taxon>
        <taxon>Spermatophyta</taxon>
        <taxon>Magnoliopsida</taxon>
        <taxon>Liliopsida</taxon>
        <taxon>Poales</taxon>
        <taxon>Poaceae</taxon>
        <taxon>PACMAD clade</taxon>
        <taxon>Panicoideae</taxon>
        <taxon>Panicodae</taxon>
        <taxon>Paniceae</taxon>
        <taxon>Cenchrinae</taxon>
        <taxon>Setaria</taxon>
    </lineage>
</organism>
<proteinExistence type="predicted"/>
<protein>
    <recommendedName>
        <fullName evidence="2">FAD-binding FR-type domain-containing protein</fullName>
    </recommendedName>
</protein>
<reference evidence="1" key="2">
    <citation type="submission" date="2015-07" db="EMBL/GenBank/DDBJ databases">
        <authorList>
            <person name="Noorani M."/>
        </authorList>
    </citation>
    <scope>NUCLEOTIDE SEQUENCE</scope>
    <source>
        <strain evidence="1">Yugu1</strain>
    </source>
</reference>
<dbReference type="PANTHER" id="PTHR47215:SF1">
    <property type="entry name" value="F9L1.8 PROTEIN"/>
    <property type="match status" value="1"/>
</dbReference>